<comment type="similarity">
    <text evidence="8">Belongs to the methyltransferase superfamily.</text>
</comment>
<gene>
    <name evidence="10" type="primary">bioC [H]</name>
    <name evidence="8" type="synonym">bioC</name>
    <name evidence="10" type="ordered locus">TVNIR_0192</name>
</gene>
<feature type="domain" description="Methyltransferase type 11" evidence="9">
    <location>
        <begin position="53"/>
        <end position="147"/>
    </location>
</feature>
<dbReference type="GO" id="GO:0010340">
    <property type="term" value="F:carboxyl-O-methyltransferase activity"/>
    <property type="evidence" value="ECO:0007669"/>
    <property type="project" value="UniProtKB-UniRule"/>
</dbReference>
<keyword evidence="4 8" id="KW-0489">Methyltransferase</keyword>
<keyword evidence="11" id="KW-1185">Reference proteome</keyword>
<evidence type="ECO:0000313" key="11">
    <source>
        <dbReference type="Proteomes" id="UP000010809"/>
    </source>
</evidence>
<evidence type="ECO:0000256" key="4">
    <source>
        <dbReference type="ARBA" id="ARBA00022603"/>
    </source>
</evidence>
<evidence type="ECO:0000256" key="6">
    <source>
        <dbReference type="ARBA" id="ARBA00022691"/>
    </source>
</evidence>
<evidence type="ECO:0000256" key="2">
    <source>
        <dbReference type="ARBA" id="ARBA00004746"/>
    </source>
</evidence>
<accession>L0DSD2</accession>
<dbReference type="KEGG" id="tni:TVNIR_0192"/>
<proteinExistence type="inferred from homology"/>
<dbReference type="InterPro" id="IPR011814">
    <property type="entry name" value="BioC"/>
</dbReference>
<dbReference type="CDD" id="cd02440">
    <property type="entry name" value="AdoMet_MTases"/>
    <property type="match status" value="1"/>
</dbReference>
<comment type="function">
    <text evidence="8">Converts the free carboxyl group of a malonyl-thioester to its methyl ester by transfer of a methyl group from S-adenosyl-L-methionine (SAM). It allows to synthesize pimeloyl-ACP via the fatty acid synthetic pathway.</text>
</comment>
<evidence type="ECO:0000256" key="8">
    <source>
        <dbReference type="HAMAP-Rule" id="MF_00835"/>
    </source>
</evidence>
<dbReference type="InterPro" id="IPR050602">
    <property type="entry name" value="Malonyl-ACP_OMT"/>
</dbReference>
<dbReference type="OrthoDB" id="9760689at2"/>
<dbReference type="GO" id="GO:0032259">
    <property type="term" value="P:methylation"/>
    <property type="evidence" value="ECO:0007669"/>
    <property type="project" value="UniProtKB-KW"/>
</dbReference>
<dbReference type="HOGENOM" id="CLU_046586_2_1_6"/>
<dbReference type="Pfam" id="PF08241">
    <property type="entry name" value="Methyltransf_11"/>
    <property type="match status" value="1"/>
</dbReference>
<dbReference type="EC" id="2.1.1.197" evidence="3 8"/>
<evidence type="ECO:0000256" key="3">
    <source>
        <dbReference type="ARBA" id="ARBA00012327"/>
    </source>
</evidence>
<evidence type="ECO:0000259" key="9">
    <source>
        <dbReference type="Pfam" id="PF08241"/>
    </source>
</evidence>
<dbReference type="NCBIfam" id="TIGR02072">
    <property type="entry name" value="BioC"/>
    <property type="match status" value="1"/>
</dbReference>
<sequence>MSDGFEIDKTQVRAAFDRAAHDYDRHARLQHEVQQRLLERLHWIRLDPARVIDLGCGPGGALKALAQRYRKARVAGLDFAPGMALRARVQGRWFRRPWVICADMERLPLADASFDLAISAAALQWVADLDRVFAEVRRVVAPGGLWLFATFGPDTLRELRAAFASVDAGAATHVNAFIDMHDIGDALVRAGFADPVMDQERLTVTYPDFNALLRDLRGVGVRNALSGRSRGLLGPRRLRAVADAYASHYGEQGRLPASWEVVYGHAWVPAAPPPSRAPGHFIPIRAR</sequence>
<comment type="catalytic activity">
    <reaction evidence="1 8">
        <text>malonyl-[ACP] + S-adenosyl-L-methionine = malonyl-[ACP] methyl ester + S-adenosyl-L-homocysteine</text>
        <dbReference type="Rhea" id="RHEA:17105"/>
        <dbReference type="Rhea" id="RHEA-COMP:9623"/>
        <dbReference type="Rhea" id="RHEA-COMP:9954"/>
        <dbReference type="ChEBI" id="CHEBI:57856"/>
        <dbReference type="ChEBI" id="CHEBI:59789"/>
        <dbReference type="ChEBI" id="CHEBI:78449"/>
        <dbReference type="ChEBI" id="CHEBI:78845"/>
        <dbReference type="EC" id="2.1.1.197"/>
    </reaction>
</comment>
<evidence type="ECO:0000256" key="1">
    <source>
        <dbReference type="ARBA" id="ARBA00000852"/>
    </source>
</evidence>
<dbReference type="UniPathway" id="UPA00078"/>
<dbReference type="RefSeq" id="WP_015257060.1">
    <property type="nucleotide sequence ID" value="NC_019902.2"/>
</dbReference>
<evidence type="ECO:0000256" key="5">
    <source>
        <dbReference type="ARBA" id="ARBA00022679"/>
    </source>
</evidence>
<dbReference type="InterPro" id="IPR029063">
    <property type="entry name" value="SAM-dependent_MTases_sf"/>
</dbReference>
<dbReference type="PANTHER" id="PTHR13090:SF1">
    <property type="entry name" value="ARGININE-HYDROXYLASE NDUFAF5, MITOCHONDRIAL"/>
    <property type="match status" value="1"/>
</dbReference>
<dbReference type="InterPro" id="IPR013216">
    <property type="entry name" value="Methyltransf_11"/>
</dbReference>
<dbReference type="eggNOG" id="COG2226">
    <property type="taxonomic scope" value="Bacteria"/>
</dbReference>
<dbReference type="PANTHER" id="PTHR13090">
    <property type="entry name" value="ARGININE-HYDROXYLASE NDUFAF5, MITOCHONDRIAL"/>
    <property type="match status" value="1"/>
</dbReference>
<dbReference type="PATRIC" id="fig|1255043.3.peg.192"/>
<dbReference type="GO" id="GO:0102130">
    <property type="term" value="F:malonyl-CoA methyltransferase activity"/>
    <property type="evidence" value="ECO:0007669"/>
    <property type="project" value="UniProtKB-EC"/>
</dbReference>
<dbReference type="EMBL" id="CP003989">
    <property type="protein sequence ID" value="AGA31903.1"/>
    <property type="molecule type" value="Genomic_DNA"/>
</dbReference>
<dbReference type="Gene3D" id="3.40.50.150">
    <property type="entry name" value="Vaccinia Virus protein VP39"/>
    <property type="match status" value="1"/>
</dbReference>
<evidence type="ECO:0000256" key="7">
    <source>
        <dbReference type="ARBA" id="ARBA00022756"/>
    </source>
</evidence>
<dbReference type="AlphaFoldDB" id="L0DSD2"/>
<evidence type="ECO:0000313" key="10">
    <source>
        <dbReference type="EMBL" id="AGA31903.1"/>
    </source>
</evidence>
<keyword evidence="5 8" id="KW-0808">Transferase</keyword>
<keyword evidence="7 8" id="KW-0093">Biotin biosynthesis</keyword>
<organism evidence="10 11">
    <name type="scientific">Thioalkalivibrio nitratireducens (strain DSM 14787 / UNIQEM 213 / ALEN2)</name>
    <dbReference type="NCBI Taxonomy" id="1255043"/>
    <lineage>
        <taxon>Bacteria</taxon>
        <taxon>Pseudomonadati</taxon>
        <taxon>Pseudomonadota</taxon>
        <taxon>Gammaproteobacteria</taxon>
        <taxon>Chromatiales</taxon>
        <taxon>Ectothiorhodospiraceae</taxon>
        <taxon>Thioalkalivibrio</taxon>
    </lineage>
</organism>
<reference evidence="10" key="1">
    <citation type="submission" date="2015-12" db="EMBL/GenBank/DDBJ databases">
        <authorList>
            <person name="Tikhonova T.V."/>
            <person name="Pavlov A.R."/>
            <person name="Beletsky A.V."/>
            <person name="Mardanov A.V."/>
            <person name="Sorokin D.Y."/>
            <person name="Ravin N.V."/>
            <person name="Popov V.O."/>
        </authorList>
    </citation>
    <scope>NUCLEOTIDE SEQUENCE</scope>
    <source>
        <strain evidence="10">DSM 14787</strain>
    </source>
</reference>
<name>L0DSD2_THIND</name>
<comment type="pathway">
    <text evidence="2 8">Cofactor biosynthesis; biotin biosynthesis.</text>
</comment>
<protein>
    <recommendedName>
        <fullName evidence="3 8">Malonyl-[acyl-carrier protein] O-methyltransferase</fullName>
        <shortName evidence="8">Malonyl-ACP O-methyltransferase</shortName>
        <ecNumber evidence="3 8">2.1.1.197</ecNumber>
    </recommendedName>
    <alternativeName>
        <fullName evidence="8">Biotin synthesis protein BioC</fullName>
    </alternativeName>
</protein>
<dbReference type="SUPFAM" id="SSF53335">
    <property type="entry name" value="S-adenosyl-L-methionine-dependent methyltransferases"/>
    <property type="match status" value="1"/>
</dbReference>
<dbReference type="GO" id="GO:0009102">
    <property type="term" value="P:biotin biosynthetic process"/>
    <property type="evidence" value="ECO:0007669"/>
    <property type="project" value="UniProtKB-UniRule"/>
</dbReference>
<dbReference type="STRING" id="1255043.TVNIR_0192"/>
<dbReference type="GO" id="GO:0008757">
    <property type="term" value="F:S-adenosylmethionine-dependent methyltransferase activity"/>
    <property type="evidence" value="ECO:0007669"/>
    <property type="project" value="InterPro"/>
</dbReference>
<keyword evidence="6 8" id="KW-0949">S-adenosyl-L-methionine</keyword>
<dbReference type="HAMAP" id="MF_00835">
    <property type="entry name" value="BioC"/>
    <property type="match status" value="1"/>
</dbReference>
<dbReference type="Proteomes" id="UP000010809">
    <property type="component" value="Chromosome"/>
</dbReference>